<proteinExistence type="predicted"/>
<reference evidence="2 3" key="1">
    <citation type="submission" date="2014-04" db="EMBL/GenBank/DDBJ databases">
        <authorList>
            <consortium name="International Citrus Genome Consortium"/>
            <person name="Gmitter F."/>
            <person name="Chen C."/>
            <person name="Farmerie W."/>
            <person name="Harkins T."/>
            <person name="Desany B."/>
            <person name="Mohiuddin M."/>
            <person name="Kodira C."/>
            <person name="Borodovsky M."/>
            <person name="Lomsadze A."/>
            <person name="Burns P."/>
            <person name="Jenkins J."/>
            <person name="Prochnik S."/>
            <person name="Shu S."/>
            <person name="Chapman J."/>
            <person name="Pitluck S."/>
            <person name="Schmutz J."/>
            <person name="Rokhsar D."/>
        </authorList>
    </citation>
    <scope>NUCLEOTIDE SEQUENCE</scope>
</reference>
<feature type="region of interest" description="Disordered" evidence="1">
    <location>
        <begin position="1"/>
        <end position="21"/>
    </location>
</feature>
<gene>
    <name evidence="2" type="ORF">CISIN_1g043831mg</name>
</gene>
<dbReference type="EMBL" id="KK784886">
    <property type="protein sequence ID" value="KDO73131.1"/>
    <property type="molecule type" value="Genomic_DNA"/>
</dbReference>
<dbReference type="Proteomes" id="UP000027120">
    <property type="component" value="Unassembled WGS sequence"/>
</dbReference>
<protein>
    <submittedName>
        <fullName evidence="2">Uncharacterized protein</fullName>
    </submittedName>
</protein>
<evidence type="ECO:0000313" key="3">
    <source>
        <dbReference type="Proteomes" id="UP000027120"/>
    </source>
</evidence>
<feature type="compositionally biased region" description="Polar residues" evidence="1">
    <location>
        <begin position="12"/>
        <end position="21"/>
    </location>
</feature>
<name>A0A067GCP6_CITSI</name>
<accession>A0A067GCP6</accession>
<feature type="non-terminal residue" evidence="2">
    <location>
        <position position="30"/>
    </location>
</feature>
<evidence type="ECO:0000256" key="1">
    <source>
        <dbReference type="SAM" id="MobiDB-lite"/>
    </source>
</evidence>
<sequence>MGPRWKGRASEAKSSGRSHVQNHLRFTFLS</sequence>
<organism evidence="2 3">
    <name type="scientific">Citrus sinensis</name>
    <name type="common">Sweet orange</name>
    <name type="synonym">Citrus aurantium var. sinensis</name>
    <dbReference type="NCBI Taxonomy" id="2711"/>
    <lineage>
        <taxon>Eukaryota</taxon>
        <taxon>Viridiplantae</taxon>
        <taxon>Streptophyta</taxon>
        <taxon>Embryophyta</taxon>
        <taxon>Tracheophyta</taxon>
        <taxon>Spermatophyta</taxon>
        <taxon>Magnoliopsida</taxon>
        <taxon>eudicotyledons</taxon>
        <taxon>Gunneridae</taxon>
        <taxon>Pentapetalae</taxon>
        <taxon>rosids</taxon>
        <taxon>malvids</taxon>
        <taxon>Sapindales</taxon>
        <taxon>Rutaceae</taxon>
        <taxon>Aurantioideae</taxon>
        <taxon>Citrus</taxon>
    </lineage>
</organism>
<dbReference type="AlphaFoldDB" id="A0A067GCP6"/>
<keyword evidence="3" id="KW-1185">Reference proteome</keyword>
<evidence type="ECO:0000313" key="2">
    <source>
        <dbReference type="EMBL" id="KDO73131.1"/>
    </source>
</evidence>